<dbReference type="OrthoDB" id="4851849at2759"/>
<proteinExistence type="predicted"/>
<evidence type="ECO:0000313" key="1">
    <source>
        <dbReference type="EMBL" id="KAH7363551.1"/>
    </source>
</evidence>
<gene>
    <name evidence="1" type="ORF">B0T11DRAFT_353892</name>
</gene>
<accession>A0A8K0X4A7</accession>
<protein>
    <submittedName>
        <fullName evidence="1">Uncharacterized protein</fullName>
    </submittedName>
</protein>
<dbReference type="AlphaFoldDB" id="A0A8K0X4A7"/>
<dbReference type="Proteomes" id="UP000813385">
    <property type="component" value="Unassembled WGS sequence"/>
</dbReference>
<comment type="caution">
    <text evidence="1">The sequence shown here is derived from an EMBL/GenBank/DDBJ whole genome shotgun (WGS) entry which is preliminary data.</text>
</comment>
<organism evidence="1 2">
    <name type="scientific">Plectosphaerella cucumerina</name>
    <dbReference type="NCBI Taxonomy" id="40658"/>
    <lineage>
        <taxon>Eukaryota</taxon>
        <taxon>Fungi</taxon>
        <taxon>Dikarya</taxon>
        <taxon>Ascomycota</taxon>
        <taxon>Pezizomycotina</taxon>
        <taxon>Sordariomycetes</taxon>
        <taxon>Hypocreomycetidae</taxon>
        <taxon>Glomerellales</taxon>
        <taxon>Plectosphaerellaceae</taxon>
        <taxon>Plectosphaerella</taxon>
    </lineage>
</organism>
<keyword evidence="2" id="KW-1185">Reference proteome</keyword>
<name>A0A8K0X4A7_9PEZI</name>
<dbReference type="EMBL" id="JAGPXD010000003">
    <property type="protein sequence ID" value="KAH7363551.1"/>
    <property type="molecule type" value="Genomic_DNA"/>
</dbReference>
<feature type="non-terminal residue" evidence="1">
    <location>
        <position position="213"/>
    </location>
</feature>
<reference evidence="1" key="1">
    <citation type="journal article" date="2021" name="Nat. Commun.">
        <title>Genetic determinants of endophytism in the Arabidopsis root mycobiome.</title>
        <authorList>
            <person name="Mesny F."/>
            <person name="Miyauchi S."/>
            <person name="Thiergart T."/>
            <person name="Pickel B."/>
            <person name="Atanasova L."/>
            <person name="Karlsson M."/>
            <person name="Huettel B."/>
            <person name="Barry K.W."/>
            <person name="Haridas S."/>
            <person name="Chen C."/>
            <person name="Bauer D."/>
            <person name="Andreopoulos W."/>
            <person name="Pangilinan J."/>
            <person name="LaButti K."/>
            <person name="Riley R."/>
            <person name="Lipzen A."/>
            <person name="Clum A."/>
            <person name="Drula E."/>
            <person name="Henrissat B."/>
            <person name="Kohler A."/>
            <person name="Grigoriev I.V."/>
            <person name="Martin F.M."/>
            <person name="Hacquard S."/>
        </authorList>
    </citation>
    <scope>NUCLEOTIDE SEQUENCE</scope>
    <source>
        <strain evidence="1">MPI-CAGE-AT-0016</strain>
    </source>
</reference>
<evidence type="ECO:0000313" key="2">
    <source>
        <dbReference type="Proteomes" id="UP000813385"/>
    </source>
</evidence>
<sequence>MAATSSFWTPASSRDFHTSVAKLRQLTEIPSNPQYYRSRPVPVPEGHVLSFEDELQIADNMAYLAHRSEGAVMVSAVTLQERSSGLVVVLASNSTPSPPVIHGFKKILNIVSRYSGERKRRHECCQDMFHAVLQLSQQRILGRIQPPWMPNPSYIKTQRPFLRDQIRCWGKKFLERHGSVPQARAISAKASELAQCLDQLNAEMEANEISNVL</sequence>